<dbReference type="Proteomes" id="UP000198751">
    <property type="component" value="Chromosome I"/>
</dbReference>
<evidence type="ECO:0000313" key="4">
    <source>
        <dbReference type="EMBL" id="SDT08877.1"/>
    </source>
</evidence>
<name>A0A1H1XI14_9MICC</name>
<protein>
    <submittedName>
        <fullName evidence="4">Uncharacterized protein</fullName>
    </submittedName>
</protein>
<feature type="chain" id="PRO_5038880053" evidence="3">
    <location>
        <begin position="22"/>
        <end position="211"/>
    </location>
</feature>
<evidence type="ECO:0000256" key="3">
    <source>
        <dbReference type="SAM" id="SignalP"/>
    </source>
</evidence>
<feature type="signal peptide" evidence="3">
    <location>
        <begin position="1"/>
        <end position="21"/>
    </location>
</feature>
<feature type="compositionally biased region" description="Low complexity" evidence="1">
    <location>
        <begin position="93"/>
        <end position="103"/>
    </location>
</feature>
<dbReference type="RefSeq" id="WP_157693443.1">
    <property type="nucleotide sequence ID" value="NZ_LT629779.1"/>
</dbReference>
<dbReference type="AlphaFoldDB" id="A0A1H1XI14"/>
<keyword evidence="2" id="KW-1133">Transmembrane helix</keyword>
<reference evidence="5" key="1">
    <citation type="submission" date="2016-10" db="EMBL/GenBank/DDBJ databases">
        <authorList>
            <person name="Varghese N."/>
            <person name="Submissions S."/>
        </authorList>
    </citation>
    <scope>NUCLEOTIDE SEQUENCE [LARGE SCALE GENOMIC DNA]</scope>
    <source>
        <strain evidence="5">IMMIB L-1606</strain>
    </source>
</reference>
<evidence type="ECO:0000256" key="2">
    <source>
        <dbReference type="SAM" id="Phobius"/>
    </source>
</evidence>
<gene>
    <name evidence="4" type="ORF">SAMN04489743_1661</name>
</gene>
<feature type="compositionally biased region" description="Low complexity" evidence="1">
    <location>
        <begin position="36"/>
        <end position="50"/>
    </location>
</feature>
<dbReference type="EMBL" id="LT629779">
    <property type="protein sequence ID" value="SDT08877.1"/>
    <property type="molecule type" value="Genomic_DNA"/>
</dbReference>
<keyword evidence="5" id="KW-1185">Reference proteome</keyword>
<sequence length="211" mass="20087">MPPSSPVLRAVLATASAAVLAASITLPAGGAALADSPEPTGSPTATTAPGCGDDCSQEPTSPATGPVRPSRTKPADRPGSPTPTTPAPQPVLPTSAASTSTGPAAPPPTSGPTATGGPGTAGTNPETLPDPSVPATSPGGAAPTSAAPSSGSAWNTPVTTSAKATQAAAVSRAEMSGRGGLDLPVVAAGVLLVGAGGGAFTWWIRNRPRTH</sequence>
<keyword evidence="2" id="KW-0812">Transmembrane</keyword>
<feature type="compositionally biased region" description="Pro residues" evidence="1">
    <location>
        <begin position="80"/>
        <end position="91"/>
    </location>
</feature>
<evidence type="ECO:0000256" key="1">
    <source>
        <dbReference type="SAM" id="MobiDB-lite"/>
    </source>
</evidence>
<feature type="compositionally biased region" description="Low complexity" evidence="1">
    <location>
        <begin position="133"/>
        <end position="153"/>
    </location>
</feature>
<keyword evidence="3" id="KW-0732">Signal</keyword>
<evidence type="ECO:0000313" key="5">
    <source>
        <dbReference type="Proteomes" id="UP000198751"/>
    </source>
</evidence>
<dbReference type="OrthoDB" id="4966899at2"/>
<accession>A0A1H1XI14</accession>
<feature type="region of interest" description="Disordered" evidence="1">
    <location>
        <begin position="30"/>
        <end position="160"/>
    </location>
</feature>
<feature type="transmembrane region" description="Helical" evidence="2">
    <location>
        <begin position="183"/>
        <end position="204"/>
    </location>
</feature>
<organism evidence="4 5">
    <name type="scientific">Pseudarthrobacter equi</name>
    <dbReference type="NCBI Taxonomy" id="728066"/>
    <lineage>
        <taxon>Bacteria</taxon>
        <taxon>Bacillati</taxon>
        <taxon>Actinomycetota</taxon>
        <taxon>Actinomycetes</taxon>
        <taxon>Micrococcales</taxon>
        <taxon>Micrococcaceae</taxon>
        <taxon>Pseudarthrobacter</taxon>
    </lineage>
</organism>
<keyword evidence="2" id="KW-0472">Membrane</keyword>
<proteinExistence type="predicted"/>